<dbReference type="InterPro" id="IPR005021">
    <property type="entry name" value="Terminase_largesu-like"/>
</dbReference>
<comment type="caution">
    <text evidence="3">The sequence shown here is derived from an EMBL/GenBank/DDBJ whole genome shotgun (WGS) entry which is preliminary data.</text>
</comment>
<proteinExistence type="predicted"/>
<feature type="domain" description="Terminase large subunit-like endonuclease" evidence="2">
    <location>
        <begin position="271"/>
        <end position="554"/>
    </location>
</feature>
<dbReference type="EMBL" id="JAARZO010000005">
    <property type="protein sequence ID" value="MBC2288586.1"/>
    <property type="molecule type" value="Genomic_DNA"/>
</dbReference>
<dbReference type="PANTHER" id="PTHR41287">
    <property type="match status" value="1"/>
</dbReference>
<feature type="domain" description="Terminase large subunit-like ATPase" evidence="1">
    <location>
        <begin position="77"/>
        <end position="262"/>
    </location>
</feature>
<dbReference type="GO" id="GO:0004519">
    <property type="term" value="F:endonuclease activity"/>
    <property type="evidence" value="ECO:0007669"/>
    <property type="project" value="InterPro"/>
</dbReference>
<dbReference type="AlphaFoldDB" id="A0A7X0ZJZ3"/>
<dbReference type="InterPro" id="IPR046462">
    <property type="entry name" value="TerL_nuclease"/>
</dbReference>
<evidence type="ECO:0000259" key="1">
    <source>
        <dbReference type="Pfam" id="PF03354"/>
    </source>
</evidence>
<evidence type="ECO:0000313" key="3">
    <source>
        <dbReference type="EMBL" id="MBC2288586.1"/>
    </source>
</evidence>
<evidence type="ECO:0000259" key="2">
    <source>
        <dbReference type="Pfam" id="PF20441"/>
    </source>
</evidence>
<protein>
    <submittedName>
        <fullName evidence="3">Terminase large subunit</fullName>
    </submittedName>
</protein>
<dbReference type="InterPro" id="IPR046461">
    <property type="entry name" value="TerL_ATPase"/>
</dbReference>
<reference evidence="3 4" key="1">
    <citation type="submission" date="2020-03" db="EMBL/GenBank/DDBJ databases">
        <title>Soil Listeria distribution.</title>
        <authorList>
            <person name="Liao J."/>
            <person name="Wiedmann M."/>
        </authorList>
    </citation>
    <scope>NUCLEOTIDE SEQUENCE [LARGE SCALE GENOMIC DNA]</scope>
    <source>
        <strain evidence="3 4">FSL L7-0072</strain>
    </source>
</reference>
<dbReference type="InterPro" id="IPR027417">
    <property type="entry name" value="P-loop_NTPase"/>
</dbReference>
<dbReference type="RefSeq" id="WP_185550947.1">
    <property type="nucleotide sequence ID" value="NZ_JAARZO010000005.1"/>
</dbReference>
<gene>
    <name evidence="3" type="ORF">HCB47_13275</name>
</gene>
<dbReference type="Proteomes" id="UP000558070">
    <property type="component" value="Unassembled WGS sequence"/>
</dbReference>
<organism evidence="3 4">
    <name type="scientific">Listeria farberi</name>
    <dbReference type="NCBI Taxonomy" id="2713500"/>
    <lineage>
        <taxon>Bacteria</taxon>
        <taxon>Bacillati</taxon>
        <taxon>Bacillota</taxon>
        <taxon>Bacilli</taxon>
        <taxon>Bacillales</taxon>
        <taxon>Listeriaceae</taxon>
        <taxon>Listeria</taxon>
    </lineage>
</organism>
<evidence type="ECO:0000313" key="4">
    <source>
        <dbReference type="Proteomes" id="UP000558070"/>
    </source>
</evidence>
<dbReference type="Pfam" id="PF20441">
    <property type="entry name" value="TerL_nuclease"/>
    <property type="match status" value="1"/>
</dbReference>
<name>A0A7X0ZJZ3_9LIST</name>
<dbReference type="Pfam" id="PF03354">
    <property type="entry name" value="TerL_ATPase"/>
    <property type="match status" value="1"/>
</dbReference>
<dbReference type="PANTHER" id="PTHR41287:SF1">
    <property type="entry name" value="PROTEIN YMFN"/>
    <property type="match status" value="1"/>
</dbReference>
<sequence>MIERGVNYADEYADMVNKNPKSYLKTTRQAVKRYEKWKKRKDIFYDVDKANEAMDWMESFIRHVKGELAGQLLVLEPWQKFGYAQLYGWQKLNKRGKPVRVIREVYWQVPKKNGKTLLAIGGLAFSMFGEGEKGADCYCCASNFEQAQAAASPFAQTILNSPVLYDRSQIFKGQKGMISSVLYRYTVEGLAYQNQFIVMSKNINQIEGSNPYFVLNDELHIQENMDQYDNFKSAMINREQPIMFNISTAGKGSSSVGMRIYNEAKETLKHDDDDSKLVLIYEPDKNYNWEDRNVWKMVNPNIGVGVTMEALETAFLTAKKSAHAKSEFLSKHLNVFISGAENFFEMEQLENVLVDKIDDVDGLECVIGLDLSKTTDLTCVSLNFITYNDLGKSSLKVKQRYFIPDADIEYREQQDNVPYRELAAKGHVEFCDGKMINQEQVKEFIIECIEKYDVKQINYDPAMSERLISDIENIGIDCFEVKQRASVMSSVLDDAERLFYEDRVECDNPLFIYCALNLVVKKNLDDLKVPSKLASKKKIDGFIAFLCAHKETMMSMIDYDPDDMNDYLDDIYN</sequence>
<accession>A0A7X0ZJZ3</accession>
<dbReference type="Gene3D" id="3.40.50.300">
    <property type="entry name" value="P-loop containing nucleotide triphosphate hydrolases"/>
    <property type="match status" value="1"/>
</dbReference>